<reference evidence="4" key="1">
    <citation type="submission" date="2016-10" db="EMBL/GenBank/DDBJ databases">
        <authorList>
            <person name="Varghese N."/>
            <person name="Submissions S."/>
        </authorList>
    </citation>
    <scope>NUCLEOTIDE SEQUENCE [LARGE SCALE GENOMIC DNA]</scope>
    <source>
        <strain evidence="4">BL9</strain>
    </source>
</reference>
<dbReference type="RefSeq" id="WP_090914849.1">
    <property type="nucleotide sequence ID" value="NZ_FMVM01000001.1"/>
</dbReference>
<dbReference type="Proteomes" id="UP000198538">
    <property type="component" value="Unassembled WGS sequence"/>
</dbReference>
<organism evidence="3 4">
    <name type="scientific">Paenibacillus polysaccharolyticus</name>
    <dbReference type="NCBI Taxonomy" id="582692"/>
    <lineage>
        <taxon>Bacteria</taxon>
        <taxon>Bacillati</taxon>
        <taxon>Bacillota</taxon>
        <taxon>Bacilli</taxon>
        <taxon>Bacillales</taxon>
        <taxon>Paenibacillaceae</taxon>
        <taxon>Paenibacillus</taxon>
    </lineage>
</organism>
<protein>
    <submittedName>
        <fullName evidence="3">Uncharacterized conserved protein, contains ParB-like and HNH nuclease domains</fullName>
    </submittedName>
</protein>
<evidence type="ECO:0000313" key="3">
    <source>
        <dbReference type="EMBL" id="SCX80837.1"/>
    </source>
</evidence>
<feature type="domain" description="GmrSD restriction endonucleases C-terminal" evidence="2">
    <location>
        <begin position="432"/>
        <end position="583"/>
    </location>
</feature>
<sequence>MKAEARSLTFLANEGEVKIPFFQRAYVWNENNWEELISELLQSSKSHFLGSLVLKQIEIQSGSTKQVLVIDGQQRLTTLSILLRALFDSFDTLLQEKCQQDGKFDACLFYKKDMFDDDLLVKIEHSKIDKKYYQQVIRGEIVADTIDLHTCNSNILKCYKFFVDRLVNVSLKDRQTLFNDLLSSTNSILVVIDLTEDDDEQAIFDTINSAGMRLSSADIVKNVLFQRAFELLGNQEDVETLYHDSWESVFANDEQSITFWDTARSTGRMMRDNIELLLHSIAVIEGFFDPEKHSLSDLSNIYKEHIRRLDKNELTKFIRTISEFAKLYREKIIVFENSDLFGFTDYNKRLFHVLSVCDVSTFHPYILFLYRKYEGNETELAVSLKKLETLVIRRTVCKLETKNYNKLCKELISDSSKIDILLAEVTDNDVSNGLMSISNKHAALLLFWVELFRRKNDNRYDRDELKYTYTLEHLLPQKWEEHWRNVPIIDEDGQSITDWEEAKKYRYKLIYSIGNMTLLKSSLNSSLRNYEFKRKIEGEGRKRGIKHYAELGITKLDIIAYYETGDLSWNEIKIRERTKQITEDVLKIWSNI</sequence>
<dbReference type="PANTHER" id="PTHR35149">
    <property type="entry name" value="SLL5132 PROTEIN"/>
    <property type="match status" value="1"/>
</dbReference>
<dbReference type="Pfam" id="PF07510">
    <property type="entry name" value="GmrSD_C"/>
    <property type="match status" value="1"/>
</dbReference>
<gene>
    <name evidence="3" type="ORF">SAMN05720606_10186</name>
</gene>
<accession>A0A1G5ASH8</accession>
<dbReference type="InterPro" id="IPR004919">
    <property type="entry name" value="GmrSD_N"/>
</dbReference>
<dbReference type="EMBL" id="FMVM01000001">
    <property type="protein sequence ID" value="SCX80837.1"/>
    <property type="molecule type" value="Genomic_DNA"/>
</dbReference>
<dbReference type="Pfam" id="PF03235">
    <property type="entry name" value="GmrSD_N"/>
    <property type="match status" value="1"/>
</dbReference>
<proteinExistence type="predicted"/>
<feature type="domain" description="GmrSD restriction endonucleases N-terminal" evidence="1">
    <location>
        <begin position="12"/>
        <end position="225"/>
    </location>
</feature>
<name>A0A1G5ASH8_9BACL</name>
<dbReference type="AlphaFoldDB" id="A0A1G5ASH8"/>
<keyword evidence="4" id="KW-1185">Reference proteome</keyword>
<dbReference type="InterPro" id="IPR011089">
    <property type="entry name" value="GmrSD_C"/>
</dbReference>
<evidence type="ECO:0000259" key="1">
    <source>
        <dbReference type="Pfam" id="PF03235"/>
    </source>
</evidence>
<evidence type="ECO:0000313" key="4">
    <source>
        <dbReference type="Proteomes" id="UP000198538"/>
    </source>
</evidence>
<evidence type="ECO:0000259" key="2">
    <source>
        <dbReference type="Pfam" id="PF07510"/>
    </source>
</evidence>
<dbReference type="PANTHER" id="PTHR35149:SF1">
    <property type="entry name" value="DUF5655 DOMAIN-CONTAINING PROTEIN"/>
    <property type="match status" value="1"/>
</dbReference>